<dbReference type="EMBL" id="JACHJN010000001">
    <property type="protein sequence ID" value="MBB5954368.1"/>
    <property type="molecule type" value="Genomic_DNA"/>
</dbReference>
<gene>
    <name evidence="2" type="ORF">FHS29_000938</name>
</gene>
<evidence type="ECO:0000313" key="2">
    <source>
        <dbReference type="EMBL" id="MBB5954368.1"/>
    </source>
</evidence>
<dbReference type="Gene3D" id="3.10.450.50">
    <property type="match status" value="1"/>
</dbReference>
<dbReference type="GO" id="GO:0016853">
    <property type="term" value="F:isomerase activity"/>
    <property type="evidence" value="ECO:0007669"/>
    <property type="project" value="UniProtKB-KW"/>
</dbReference>
<reference evidence="2 3" key="1">
    <citation type="submission" date="2020-08" db="EMBL/GenBank/DDBJ databases">
        <title>Genomic Encyclopedia of Type Strains, Phase III (KMG-III): the genomes of soil and plant-associated and newly described type strains.</title>
        <authorList>
            <person name="Whitman W."/>
        </authorList>
    </citation>
    <scope>NUCLEOTIDE SEQUENCE [LARGE SCALE GENOMIC DNA]</scope>
    <source>
        <strain evidence="2 3">CECT 8640</strain>
    </source>
</reference>
<evidence type="ECO:0000313" key="3">
    <source>
        <dbReference type="Proteomes" id="UP000547510"/>
    </source>
</evidence>
<dbReference type="InterPro" id="IPR032710">
    <property type="entry name" value="NTF2-like_dom_sf"/>
</dbReference>
<feature type="domain" description="SnoaL-like" evidence="1">
    <location>
        <begin position="11"/>
        <end position="118"/>
    </location>
</feature>
<keyword evidence="3" id="KW-1185">Reference proteome</keyword>
<proteinExistence type="predicted"/>
<sequence>MADKSRNVATVATFLRLLEEKDTASWIELWAEDADHYYPYGTEMFPHRLVGKAAIFERWRGTPGLFESLSFPIRETWVDGDTVLARFDGELVLKDDGGMYRNSYLGIFKFDEAGLIHEYWEYFDPILAGTSFGMLEVSYK</sequence>
<evidence type="ECO:0000259" key="1">
    <source>
        <dbReference type="Pfam" id="PF12680"/>
    </source>
</evidence>
<dbReference type="InterPro" id="IPR037401">
    <property type="entry name" value="SnoaL-like"/>
</dbReference>
<name>A0A841CDX2_9PSEU</name>
<dbReference type="SUPFAM" id="SSF54427">
    <property type="entry name" value="NTF2-like"/>
    <property type="match status" value="1"/>
</dbReference>
<dbReference type="Pfam" id="PF12680">
    <property type="entry name" value="SnoaL_2"/>
    <property type="match status" value="1"/>
</dbReference>
<dbReference type="AlphaFoldDB" id="A0A841CDX2"/>
<dbReference type="Proteomes" id="UP000547510">
    <property type="component" value="Unassembled WGS sequence"/>
</dbReference>
<protein>
    <submittedName>
        <fullName evidence="2">Ketosteroid isomerase-like protein</fullName>
    </submittedName>
</protein>
<accession>A0A841CDX2</accession>
<comment type="caution">
    <text evidence="2">The sequence shown here is derived from an EMBL/GenBank/DDBJ whole genome shotgun (WGS) entry which is preliminary data.</text>
</comment>
<organism evidence="2 3">
    <name type="scientific">Saccharothrix tamanrassetensis</name>
    <dbReference type="NCBI Taxonomy" id="1051531"/>
    <lineage>
        <taxon>Bacteria</taxon>
        <taxon>Bacillati</taxon>
        <taxon>Actinomycetota</taxon>
        <taxon>Actinomycetes</taxon>
        <taxon>Pseudonocardiales</taxon>
        <taxon>Pseudonocardiaceae</taxon>
        <taxon>Saccharothrix</taxon>
    </lineage>
</organism>
<dbReference type="RefSeq" id="WP_184688480.1">
    <property type="nucleotide sequence ID" value="NZ_JACHJN010000001.1"/>
</dbReference>
<keyword evidence="2" id="KW-0413">Isomerase</keyword>